<dbReference type="Proteomes" id="UP000663880">
    <property type="component" value="Unassembled WGS sequence"/>
</dbReference>
<dbReference type="OrthoDB" id="10062932at2759"/>
<dbReference type="GO" id="GO:0043025">
    <property type="term" value="C:neuronal cell body"/>
    <property type="evidence" value="ECO:0007669"/>
    <property type="project" value="TreeGrafter"/>
</dbReference>
<dbReference type="InterPro" id="IPR003961">
    <property type="entry name" value="FN3_dom"/>
</dbReference>
<keyword evidence="2" id="KW-0393">Immunoglobulin domain</keyword>
<keyword evidence="1" id="KW-0677">Repeat</keyword>
<comment type="caution">
    <text evidence="6">The sequence shown here is derived from an EMBL/GenBank/DDBJ whole genome shotgun (WGS) entry which is preliminary data.</text>
</comment>
<dbReference type="PANTHER" id="PTHR45080">
    <property type="entry name" value="CONTACTIN 5"/>
    <property type="match status" value="1"/>
</dbReference>
<keyword evidence="3" id="KW-0732">Signal</keyword>
<dbReference type="GO" id="GO:0008046">
    <property type="term" value="F:axon guidance receptor activity"/>
    <property type="evidence" value="ECO:0007669"/>
    <property type="project" value="TreeGrafter"/>
</dbReference>
<gene>
    <name evidence="6" type="ORF">PMACD_LOCUS11669</name>
</gene>
<evidence type="ECO:0000256" key="2">
    <source>
        <dbReference type="ARBA" id="ARBA00023319"/>
    </source>
</evidence>
<proteinExistence type="predicted"/>
<dbReference type="SMART" id="SM00409">
    <property type="entry name" value="IG"/>
    <property type="match status" value="2"/>
</dbReference>
<dbReference type="InterPro" id="IPR013106">
    <property type="entry name" value="Ig_V-set"/>
</dbReference>
<evidence type="ECO:0000256" key="1">
    <source>
        <dbReference type="ARBA" id="ARBA00022737"/>
    </source>
</evidence>
<dbReference type="PROSITE" id="PS51257">
    <property type="entry name" value="PROKAR_LIPOPROTEIN"/>
    <property type="match status" value="1"/>
</dbReference>
<dbReference type="GO" id="GO:0050808">
    <property type="term" value="P:synapse organization"/>
    <property type="evidence" value="ECO:0007669"/>
    <property type="project" value="TreeGrafter"/>
</dbReference>
<organism evidence="6 7">
    <name type="scientific">Pieris macdunnoughi</name>
    <dbReference type="NCBI Taxonomy" id="345717"/>
    <lineage>
        <taxon>Eukaryota</taxon>
        <taxon>Metazoa</taxon>
        <taxon>Ecdysozoa</taxon>
        <taxon>Arthropoda</taxon>
        <taxon>Hexapoda</taxon>
        <taxon>Insecta</taxon>
        <taxon>Pterygota</taxon>
        <taxon>Neoptera</taxon>
        <taxon>Endopterygota</taxon>
        <taxon>Lepidoptera</taxon>
        <taxon>Glossata</taxon>
        <taxon>Ditrysia</taxon>
        <taxon>Papilionoidea</taxon>
        <taxon>Pieridae</taxon>
        <taxon>Pierinae</taxon>
        <taxon>Pieris</taxon>
    </lineage>
</organism>
<dbReference type="PANTHER" id="PTHR45080:SF4">
    <property type="entry name" value="GH03113P"/>
    <property type="match status" value="1"/>
</dbReference>
<reference evidence="6" key="1">
    <citation type="submission" date="2021-02" db="EMBL/GenBank/DDBJ databases">
        <authorList>
            <person name="Steward A R."/>
        </authorList>
    </citation>
    <scope>NUCLEOTIDE SEQUENCE</scope>
</reference>
<keyword evidence="7" id="KW-1185">Reference proteome</keyword>
<evidence type="ECO:0000313" key="6">
    <source>
        <dbReference type="EMBL" id="CAF4905539.1"/>
    </source>
</evidence>
<name>A0A821VD70_9NEOP</name>
<feature type="signal peptide" evidence="3">
    <location>
        <begin position="1"/>
        <end position="17"/>
    </location>
</feature>
<dbReference type="EMBL" id="CAJOBZ010000041">
    <property type="protein sequence ID" value="CAF4905539.1"/>
    <property type="molecule type" value="Genomic_DNA"/>
</dbReference>
<dbReference type="PROSITE" id="PS50835">
    <property type="entry name" value="IG_LIKE"/>
    <property type="match status" value="2"/>
</dbReference>
<dbReference type="GO" id="GO:0005886">
    <property type="term" value="C:plasma membrane"/>
    <property type="evidence" value="ECO:0007669"/>
    <property type="project" value="TreeGrafter"/>
</dbReference>
<dbReference type="SUPFAM" id="SSF49265">
    <property type="entry name" value="Fibronectin type III"/>
    <property type="match status" value="1"/>
</dbReference>
<dbReference type="InterPro" id="IPR003599">
    <property type="entry name" value="Ig_sub"/>
</dbReference>
<dbReference type="InterPro" id="IPR036179">
    <property type="entry name" value="Ig-like_dom_sf"/>
</dbReference>
<dbReference type="Pfam" id="PF07686">
    <property type="entry name" value="V-set"/>
    <property type="match status" value="1"/>
</dbReference>
<dbReference type="Pfam" id="PF07679">
    <property type="entry name" value="I-set"/>
    <property type="match status" value="1"/>
</dbReference>
<protein>
    <submittedName>
        <fullName evidence="6">Uncharacterized protein</fullName>
    </submittedName>
</protein>
<evidence type="ECO:0000259" key="4">
    <source>
        <dbReference type="PROSITE" id="PS50835"/>
    </source>
</evidence>
<feature type="chain" id="PRO_5032402054" evidence="3">
    <location>
        <begin position="18"/>
        <end position="467"/>
    </location>
</feature>
<dbReference type="InterPro" id="IPR050958">
    <property type="entry name" value="Cell_Adh-Cytoskel_Orgn"/>
</dbReference>
<dbReference type="InterPro" id="IPR013098">
    <property type="entry name" value="Ig_I-set"/>
</dbReference>
<dbReference type="SUPFAM" id="SSF48726">
    <property type="entry name" value="Immunoglobulin"/>
    <property type="match status" value="3"/>
</dbReference>
<dbReference type="InterPro" id="IPR036116">
    <property type="entry name" value="FN3_sf"/>
</dbReference>
<evidence type="ECO:0000259" key="5">
    <source>
        <dbReference type="PROSITE" id="PS50853"/>
    </source>
</evidence>
<feature type="domain" description="Fibronectin type-III" evidence="5">
    <location>
        <begin position="311"/>
        <end position="416"/>
    </location>
</feature>
<dbReference type="GO" id="GO:0030424">
    <property type="term" value="C:axon"/>
    <property type="evidence" value="ECO:0007669"/>
    <property type="project" value="TreeGrafter"/>
</dbReference>
<feature type="domain" description="Ig-like" evidence="4">
    <location>
        <begin position="18"/>
        <end position="99"/>
    </location>
</feature>
<evidence type="ECO:0000256" key="3">
    <source>
        <dbReference type="SAM" id="SignalP"/>
    </source>
</evidence>
<dbReference type="CDD" id="cd00063">
    <property type="entry name" value="FN3"/>
    <property type="match status" value="1"/>
</dbReference>
<dbReference type="GO" id="GO:0007156">
    <property type="term" value="P:homophilic cell adhesion via plasma membrane adhesion molecules"/>
    <property type="evidence" value="ECO:0007669"/>
    <property type="project" value="TreeGrafter"/>
</dbReference>
<dbReference type="AlphaFoldDB" id="A0A821VD70"/>
<feature type="domain" description="Ig-like" evidence="4">
    <location>
        <begin position="120"/>
        <end position="209"/>
    </location>
</feature>
<accession>A0A821VD70</accession>
<dbReference type="PROSITE" id="PS50853">
    <property type="entry name" value="FN3"/>
    <property type="match status" value="1"/>
</dbReference>
<dbReference type="Gene3D" id="2.60.40.10">
    <property type="entry name" value="Immunoglobulins"/>
    <property type="match status" value="4"/>
</dbReference>
<evidence type="ECO:0000313" key="7">
    <source>
        <dbReference type="Proteomes" id="UP000663880"/>
    </source>
</evidence>
<dbReference type="InterPro" id="IPR013783">
    <property type="entry name" value="Ig-like_fold"/>
</dbReference>
<sequence>MHMTGKIIILFITFVGCEKVFKSVPVVVKTYENDTVLLPCYIDDSEAKLRVRWHKNKELLGDSEVPHHLMPPRTRMYSNFSLQIEQLNEKDTADYTCEVIRQEPWGPIRQTHTVEVQYSPSIKTIPEEGFVEVRKGDYVDIGCETTGTPQPIVDWSKNILNNKNNTVALQPLLLLGELMAADSPDVILCSTPFISCQSNRRIRNAPVVTTDRSFVHTAVGLRAVLTAKLEFAVPPAKTTWFRDGRTVKLDDRVVMMVQDNLHQLIFRTVRKSDLGNFTFRAENKLGMADVSFKLTGVPNVASFKVDSSLNKPTPVTYTLFWEVDSYSSIIEYNLWLRPYYGRLSTTEPDAFTTNAPANLWSKIVVPGDSSDGPIHSASYMVRGLTPSTVYEAIVTSRNRFGWSKPSATLHFATEPGFGRTLPSYEETDITPTLEEPQKEEAFNKQKRTFLKDSIRQTQRAIVLPPFY</sequence>
<dbReference type="InterPro" id="IPR007110">
    <property type="entry name" value="Ig-like_dom"/>
</dbReference>